<dbReference type="Gene3D" id="1.10.510.10">
    <property type="entry name" value="Transferase(Phosphotransferase) domain 1"/>
    <property type="match status" value="1"/>
</dbReference>
<organism evidence="2 3">
    <name type="scientific">Rhizoctonia solani</name>
    <dbReference type="NCBI Taxonomy" id="456999"/>
    <lineage>
        <taxon>Eukaryota</taxon>
        <taxon>Fungi</taxon>
        <taxon>Dikarya</taxon>
        <taxon>Basidiomycota</taxon>
        <taxon>Agaricomycotina</taxon>
        <taxon>Agaricomycetes</taxon>
        <taxon>Cantharellales</taxon>
        <taxon>Ceratobasidiaceae</taxon>
        <taxon>Rhizoctonia</taxon>
    </lineage>
</organism>
<name>A0A8H2XB24_9AGAM</name>
<dbReference type="InterPro" id="IPR011009">
    <property type="entry name" value="Kinase-like_dom_sf"/>
</dbReference>
<dbReference type="InterPro" id="IPR008271">
    <property type="entry name" value="Ser/Thr_kinase_AS"/>
</dbReference>
<protein>
    <recommendedName>
        <fullName evidence="1">Protein kinase domain-containing protein</fullName>
    </recommendedName>
</protein>
<comment type="caution">
    <text evidence="2">The sequence shown here is derived from an EMBL/GenBank/DDBJ whole genome shotgun (WGS) entry which is preliminary data.</text>
</comment>
<dbReference type="PROSITE" id="PS00108">
    <property type="entry name" value="PROTEIN_KINASE_ST"/>
    <property type="match status" value="1"/>
</dbReference>
<dbReference type="Pfam" id="PF00069">
    <property type="entry name" value="Pkinase"/>
    <property type="match status" value="1"/>
</dbReference>
<dbReference type="InterPro" id="IPR051681">
    <property type="entry name" value="Ser/Thr_Kinases-Pseudokinases"/>
</dbReference>
<reference evidence="2" key="1">
    <citation type="submission" date="2021-01" db="EMBL/GenBank/DDBJ databases">
        <authorList>
            <person name="Kaushik A."/>
        </authorList>
    </citation>
    <scope>NUCLEOTIDE SEQUENCE</scope>
    <source>
        <strain evidence="2">AG6-10EEA</strain>
    </source>
</reference>
<feature type="domain" description="Protein kinase" evidence="1">
    <location>
        <begin position="38"/>
        <end position="236"/>
    </location>
</feature>
<dbReference type="InterPro" id="IPR000719">
    <property type="entry name" value="Prot_kinase_dom"/>
</dbReference>
<dbReference type="SMART" id="SM00220">
    <property type="entry name" value="S_TKc"/>
    <property type="match status" value="1"/>
</dbReference>
<proteinExistence type="predicted"/>
<dbReference type="GO" id="GO:0004674">
    <property type="term" value="F:protein serine/threonine kinase activity"/>
    <property type="evidence" value="ECO:0007669"/>
    <property type="project" value="TreeGrafter"/>
</dbReference>
<sequence length="236" mass="25954">MALRTEANVLHQLTAHEVVSCLIAHGSNDLSNTVKHSTFSEHPVSHGGYSDIYCGKLLDGTQVAIKYLRVSLESLANDPKHLKHAARELHTWGKCRHPNVMPLFGLALFRGRIGMVSPWMSQGSLPHYIKRKPGANRHGLCIQICEGLAYLHQIGIVHADLKGANVLISDEGNPMLTDFGNSLLMSQTMRFTQTTSGASMTMRWSVKLIMGTSPPTKASDVYALGMTLFVSYDKNI</sequence>
<dbReference type="SUPFAM" id="SSF56112">
    <property type="entry name" value="Protein kinase-like (PK-like)"/>
    <property type="match status" value="1"/>
</dbReference>
<accession>A0A8H2XB24</accession>
<dbReference type="PANTHER" id="PTHR44329">
    <property type="entry name" value="SERINE/THREONINE-PROTEIN KINASE TNNI3K-RELATED"/>
    <property type="match status" value="1"/>
</dbReference>
<dbReference type="GO" id="GO:0005524">
    <property type="term" value="F:ATP binding"/>
    <property type="evidence" value="ECO:0007669"/>
    <property type="project" value="InterPro"/>
</dbReference>
<dbReference type="EMBL" id="CAJMXA010000226">
    <property type="protein sequence ID" value="CAE6422116.1"/>
    <property type="molecule type" value="Genomic_DNA"/>
</dbReference>
<dbReference type="PANTHER" id="PTHR44329:SF214">
    <property type="entry name" value="PROTEIN KINASE DOMAIN-CONTAINING PROTEIN"/>
    <property type="match status" value="1"/>
</dbReference>
<evidence type="ECO:0000313" key="3">
    <source>
        <dbReference type="Proteomes" id="UP000663853"/>
    </source>
</evidence>
<dbReference type="AlphaFoldDB" id="A0A8H2XB24"/>
<gene>
    <name evidence="2" type="ORF">RDB_LOCUS13813</name>
</gene>
<evidence type="ECO:0000259" key="1">
    <source>
        <dbReference type="PROSITE" id="PS50011"/>
    </source>
</evidence>
<dbReference type="PROSITE" id="PS50011">
    <property type="entry name" value="PROTEIN_KINASE_DOM"/>
    <property type="match status" value="1"/>
</dbReference>
<dbReference type="Proteomes" id="UP000663853">
    <property type="component" value="Unassembled WGS sequence"/>
</dbReference>
<evidence type="ECO:0000313" key="2">
    <source>
        <dbReference type="EMBL" id="CAE6422116.1"/>
    </source>
</evidence>